<keyword evidence="7" id="KW-1185">Reference proteome</keyword>
<keyword evidence="1" id="KW-0805">Transcription regulation</keyword>
<dbReference type="RefSeq" id="WP_079569555.1">
    <property type="nucleotide sequence ID" value="NZ_FUZQ01000001.1"/>
</dbReference>
<dbReference type="CDD" id="cd06267">
    <property type="entry name" value="PBP1_LacI_sugar_binding-like"/>
    <property type="match status" value="1"/>
</dbReference>
<dbReference type="GO" id="GO:0003700">
    <property type="term" value="F:DNA-binding transcription factor activity"/>
    <property type="evidence" value="ECO:0007669"/>
    <property type="project" value="TreeGrafter"/>
</dbReference>
<dbReference type="Proteomes" id="UP000189777">
    <property type="component" value="Unassembled WGS sequence"/>
</dbReference>
<dbReference type="SUPFAM" id="SSF47413">
    <property type="entry name" value="lambda repressor-like DNA-binding domains"/>
    <property type="match status" value="1"/>
</dbReference>
<organism evidence="6 7">
    <name type="scientific">Krasilnikoviella flava</name>
    <dbReference type="NCBI Taxonomy" id="526729"/>
    <lineage>
        <taxon>Bacteria</taxon>
        <taxon>Bacillati</taxon>
        <taxon>Actinomycetota</taxon>
        <taxon>Actinomycetes</taxon>
        <taxon>Micrococcales</taxon>
        <taxon>Promicromonosporaceae</taxon>
        <taxon>Krasilnikoviella</taxon>
    </lineage>
</organism>
<keyword evidence="3" id="KW-0804">Transcription</keyword>
<dbReference type="InterPro" id="IPR000843">
    <property type="entry name" value="HTH_LacI"/>
</dbReference>
<dbReference type="PANTHER" id="PTHR30146">
    <property type="entry name" value="LACI-RELATED TRANSCRIPTIONAL REPRESSOR"/>
    <property type="match status" value="1"/>
</dbReference>
<protein>
    <submittedName>
        <fullName evidence="6">Transcriptional regulator, LacI family</fullName>
    </submittedName>
</protein>
<sequence length="340" mass="36124">MARITIADIARQAGVSTGAVSYALNDRPGVSDETRARILGVAAELGWVPSQAARALSGARVETIGLVLARAPETLGFESFYMQFIAGIEQVLTERSYGLLLQVVPDIEGEVQTHRRWHAARRVDGVIVVDPRRDDPRLVALSGRDALPAVVVGDPEFAGNLPSVFTDDAAALRECVGYLAGLGHRRIGRVSGTEGFGHTTIRDLAFDGEAARAGVVARVARADFTPDAGAAATRSLLDTDDPVTAVIYDNDVMAFAGLGVAHELGARVPEDVSLVAWDDSPLCQAAYPQLTALSHDVTSYGAHVARRLFERMAGAEARAYRDSTPTLTVRGSTGPPATRR</sequence>
<dbReference type="SUPFAM" id="SSF53822">
    <property type="entry name" value="Periplasmic binding protein-like I"/>
    <property type="match status" value="1"/>
</dbReference>
<reference evidence="6 7" key="1">
    <citation type="submission" date="2017-02" db="EMBL/GenBank/DDBJ databases">
        <authorList>
            <person name="Peterson S.W."/>
        </authorList>
    </citation>
    <scope>NUCLEOTIDE SEQUENCE [LARGE SCALE GENOMIC DNA]</scope>
    <source>
        <strain evidence="6 7">DSM 21481</strain>
    </source>
</reference>
<dbReference type="Pfam" id="PF13377">
    <property type="entry name" value="Peripla_BP_3"/>
    <property type="match status" value="1"/>
</dbReference>
<evidence type="ECO:0000256" key="2">
    <source>
        <dbReference type="ARBA" id="ARBA00023125"/>
    </source>
</evidence>
<evidence type="ECO:0000256" key="4">
    <source>
        <dbReference type="SAM" id="MobiDB-lite"/>
    </source>
</evidence>
<dbReference type="EMBL" id="FUZQ01000001">
    <property type="protein sequence ID" value="SKC35081.1"/>
    <property type="molecule type" value="Genomic_DNA"/>
</dbReference>
<dbReference type="AlphaFoldDB" id="A0A1T5I7B0"/>
<feature type="region of interest" description="Disordered" evidence="4">
    <location>
        <begin position="320"/>
        <end position="340"/>
    </location>
</feature>
<dbReference type="PROSITE" id="PS50932">
    <property type="entry name" value="HTH_LACI_2"/>
    <property type="match status" value="1"/>
</dbReference>
<keyword evidence="2" id="KW-0238">DNA-binding</keyword>
<proteinExistence type="predicted"/>
<dbReference type="InterPro" id="IPR028082">
    <property type="entry name" value="Peripla_BP_I"/>
</dbReference>
<dbReference type="Gene3D" id="3.40.50.2300">
    <property type="match status" value="2"/>
</dbReference>
<dbReference type="InterPro" id="IPR046335">
    <property type="entry name" value="LacI/GalR-like_sensor"/>
</dbReference>
<evidence type="ECO:0000259" key="5">
    <source>
        <dbReference type="PROSITE" id="PS50932"/>
    </source>
</evidence>
<dbReference type="PROSITE" id="PS00356">
    <property type="entry name" value="HTH_LACI_1"/>
    <property type="match status" value="1"/>
</dbReference>
<dbReference type="OrthoDB" id="1938857at2"/>
<name>A0A1T5I7B0_9MICO</name>
<dbReference type="GO" id="GO:0000976">
    <property type="term" value="F:transcription cis-regulatory region binding"/>
    <property type="evidence" value="ECO:0007669"/>
    <property type="project" value="TreeGrafter"/>
</dbReference>
<gene>
    <name evidence="6" type="ORF">SAMN04324258_0090</name>
</gene>
<dbReference type="CDD" id="cd01392">
    <property type="entry name" value="HTH_LacI"/>
    <property type="match status" value="1"/>
</dbReference>
<evidence type="ECO:0000313" key="7">
    <source>
        <dbReference type="Proteomes" id="UP000189777"/>
    </source>
</evidence>
<dbReference type="InterPro" id="IPR010982">
    <property type="entry name" value="Lambda_DNA-bd_dom_sf"/>
</dbReference>
<dbReference type="PANTHER" id="PTHR30146:SF155">
    <property type="entry name" value="ALANINE RACEMASE"/>
    <property type="match status" value="1"/>
</dbReference>
<dbReference type="Pfam" id="PF00356">
    <property type="entry name" value="LacI"/>
    <property type="match status" value="1"/>
</dbReference>
<feature type="domain" description="HTH lacI-type" evidence="5">
    <location>
        <begin position="4"/>
        <end position="58"/>
    </location>
</feature>
<evidence type="ECO:0000256" key="1">
    <source>
        <dbReference type="ARBA" id="ARBA00023015"/>
    </source>
</evidence>
<accession>A0A1T5I7B0</accession>
<dbReference type="SMART" id="SM00354">
    <property type="entry name" value="HTH_LACI"/>
    <property type="match status" value="1"/>
</dbReference>
<dbReference type="STRING" id="526729.SAMN04324258_0090"/>
<evidence type="ECO:0000313" key="6">
    <source>
        <dbReference type="EMBL" id="SKC35081.1"/>
    </source>
</evidence>
<evidence type="ECO:0000256" key="3">
    <source>
        <dbReference type="ARBA" id="ARBA00023163"/>
    </source>
</evidence>
<dbReference type="Gene3D" id="1.10.260.40">
    <property type="entry name" value="lambda repressor-like DNA-binding domains"/>
    <property type="match status" value="1"/>
</dbReference>